<comment type="caution">
    <text evidence="16">The sequence shown here is derived from an EMBL/GenBank/DDBJ whole genome shotgun (WGS) entry which is preliminary data.</text>
</comment>
<dbReference type="Gene3D" id="3.40.50.620">
    <property type="entry name" value="HUPs"/>
    <property type="match status" value="2"/>
</dbReference>
<evidence type="ECO:0000256" key="8">
    <source>
        <dbReference type="ARBA" id="ARBA00022917"/>
    </source>
</evidence>
<dbReference type="FunFam" id="1.10.730.10:FF:000037">
    <property type="entry name" value="Methionyl-tRNA synthetase"/>
    <property type="match status" value="1"/>
</dbReference>
<sequence length="695" mass="79681">MATSDNTVDIKLQNLKVEESTTPKPEATNAATTEKVTKPKKEKSKQEKPKQEKPKQEKEKPKQEKPQAADEAPAEVLDYNRSPEEIEKALEEWSKKPSTVNKRQPDEKILPKPDARNIMITSALPYVNNVPHLGNLVGSLLSADVFARYCRSRNYNTLFICGTDEYGTATETKALEEKCTPREICDKYYALHRKIYDWFQLEFDFFGRTSTQKQTEISQDIFWKLHKRNLISKNTVEQLFCETCQRFLADRYVAGTCPDPACKYVDAPDRYVAGTCPDPACKYVDARGDQCDKCGKLINAVELVEPKCQICRSTPQIRKSEHLFLDLPTLSPDVQSWFQNSSKTGHWTNTASAITEAWLKKGLEARCITRDLKWGTPVPLEGYTDKVFYVWFDAPIGYISITANYTDEWEKWWKQPDQVSLFQFMAKDNVPFHSVIFPACLLGTQDNYTVVNNLSGIDYLNYEDSKFSKSRGIGVFGDHAQTTEIPSDIWRFYLMYVRPETQDSVFSWADLMSKNNSELLNNLGNFINRAIAFCEKNFGGIIGDATQLETEMDRKFVAQITYELNGYLEAMENTKLRDGIKCVLRMSRYGNQFLQAKEPWKRCKGSDAEKRDAEISITLALNLVYLLSSVLQPFMPTTSDEIRQQLNIQETAYALDNAFRCYLPVGHTIGQARPLFKRVEQASIDEYRLRFSGQR</sequence>
<evidence type="ECO:0000256" key="13">
    <source>
        <dbReference type="SAM" id="MobiDB-lite"/>
    </source>
</evidence>
<dbReference type="GO" id="GO:0005829">
    <property type="term" value="C:cytosol"/>
    <property type="evidence" value="ECO:0007669"/>
    <property type="project" value="TreeGrafter"/>
</dbReference>
<dbReference type="InterPro" id="IPR041872">
    <property type="entry name" value="Anticodon_Met"/>
</dbReference>
<feature type="domain" description="Methionyl-tRNA synthetase anticodon-binding" evidence="15">
    <location>
        <begin position="550"/>
        <end position="695"/>
    </location>
</feature>
<evidence type="ECO:0000313" key="17">
    <source>
        <dbReference type="Proteomes" id="UP000663834"/>
    </source>
</evidence>
<dbReference type="Pfam" id="PF09334">
    <property type="entry name" value="tRNA-synt_1g"/>
    <property type="match status" value="2"/>
</dbReference>
<dbReference type="InterPro" id="IPR015413">
    <property type="entry name" value="Methionyl/Leucyl_tRNA_Synth"/>
</dbReference>
<gene>
    <name evidence="16" type="ORF">KQP761_LOCUS4644</name>
</gene>
<dbReference type="EMBL" id="CAJNOW010000928">
    <property type="protein sequence ID" value="CAF1298429.1"/>
    <property type="molecule type" value="Genomic_DNA"/>
</dbReference>
<reference evidence="16" key="1">
    <citation type="submission" date="2021-02" db="EMBL/GenBank/DDBJ databases">
        <authorList>
            <person name="Nowell W R."/>
        </authorList>
    </citation>
    <scope>NUCLEOTIDE SEQUENCE</scope>
</reference>
<dbReference type="Proteomes" id="UP000663834">
    <property type="component" value="Unassembled WGS sequence"/>
</dbReference>
<dbReference type="PRINTS" id="PR01041">
    <property type="entry name" value="TRNASYNTHMET"/>
</dbReference>
<feature type="domain" description="Methionyl/Leucyl tRNA synthetase" evidence="14">
    <location>
        <begin position="268"/>
        <end position="530"/>
    </location>
</feature>
<dbReference type="Gene3D" id="2.170.220.10">
    <property type="match status" value="1"/>
</dbReference>
<dbReference type="AlphaFoldDB" id="A0A815DIX9"/>
<proteinExistence type="inferred from homology"/>
<dbReference type="GO" id="GO:0006431">
    <property type="term" value="P:methionyl-tRNA aminoacylation"/>
    <property type="evidence" value="ECO:0007669"/>
    <property type="project" value="InterPro"/>
</dbReference>
<dbReference type="GO" id="GO:0005524">
    <property type="term" value="F:ATP binding"/>
    <property type="evidence" value="ECO:0007669"/>
    <property type="project" value="UniProtKB-KW"/>
</dbReference>
<comment type="catalytic activity">
    <reaction evidence="11">
        <text>tRNA(Met) + L-methionine + ATP = L-methionyl-tRNA(Met) + AMP + diphosphate</text>
        <dbReference type="Rhea" id="RHEA:13481"/>
        <dbReference type="Rhea" id="RHEA-COMP:9667"/>
        <dbReference type="Rhea" id="RHEA-COMP:9698"/>
        <dbReference type="ChEBI" id="CHEBI:30616"/>
        <dbReference type="ChEBI" id="CHEBI:33019"/>
        <dbReference type="ChEBI" id="CHEBI:57844"/>
        <dbReference type="ChEBI" id="CHEBI:78442"/>
        <dbReference type="ChEBI" id="CHEBI:78530"/>
        <dbReference type="ChEBI" id="CHEBI:456215"/>
        <dbReference type="EC" id="6.1.1.10"/>
    </reaction>
</comment>
<evidence type="ECO:0000256" key="4">
    <source>
        <dbReference type="ARBA" id="ARBA00018335"/>
    </source>
</evidence>
<evidence type="ECO:0000256" key="10">
    <source>
        <dbReference type="ARBA" id="ARBA00030904"/>
    </source>
</evidence>
<feature type="compositionally biased region" description="Basic and acidic residues" evidence="13">
    <location>
        <begin position="35"/>
        <end position="68"/>
    </location>
</feature>
<evidence type="ECO:0000259" key="14">
    <source>
        <dbReference type="Pfam" id="PF09334"/>
    </source>
</evidence>
<dbReference type="SUPFAM" id="SSF52374">
    <property type="entry name" value="Nucleotidylyl transferase"/>
    <property type="match status" value="1"/>
</dbReference>
<name>A0A815DIX9_9BILA</name>
<evidence type="ECO:0000256" key="6">
    <source>
        <dbReference type="ARBA" id="ARBA00022741"/>
    </source>
</evidence>
<dbReference type="InterPro" id="IPR001412">
    <property type="entry name" value="aa-tRNA-synth_I_CS"/>
</dbReference>
<feature type="domain" description="Methionyl/Leucyl tRNA synthetase" evidence="14">
    <location>
        <begin position="118"/>
        <end position="264"/>
    </location>
</feature>
<dbReference type="Pfam" id="PF19303">
    <property type="entry name" value="Anticodon_3"/>
    <property type="match status" value="1"/>
</dbReference>
<dbReference type="InterPro" id="IPR014758">
    <property type="entry name" value="Met-tRNA_synth"/>
</dbReference>
<evidence type="ECO:0000256" key="11">
    <source>
        <dbReference type="ARBA" id="ARBA00047364"/>
    </source>
</evidence>
<evidence type="ECO:0000256" key="5">
    <source>
        <dbReference type="ARBA" id="ARBA00022598"/>
    </source>
</evidence>
<dbReference type="PROSITE" id="PS00178">
    <property type="entry name" value="AA_TRNA_LIGASE_I"/>
    <property type="match status" value="1"/>
</dbReference>
<dbReference type="InterPro" id="IPR014729">
    <property type="entry name" value="Rossmann-like_a/b/a_fold"/>
</dbReference>
<comment type="similarity">
    <text evidence="2 12">Belongs to the class-I aminoacyl-tRNA synthetase family.</text>
</comment>
<dbReference type="GO" id="GO:0017101">
    <property type="term" value="C:aminoacyl-tRNA synthetase multienzyme complex"/>
    <property type="evidence" value="ECO:0007669"/>
    <property type="project" value="TreeGrafter"/>
</dbReference>
<evidence type="ECO:0000313" key="16">
    <source>
        <dbReference type="EMBL" id="CAF1298429.1"/>
    </source>
</evidence>
<protein>
    <recommendedName>
        <fullName evidence="4">Methionine--tRNA ligase, cytoplasmic</fullName>
        <ecNumber evidence="3">6.1.1.10</ecNumber>
    </recommendedName>
    <alternativeName>
        <fullName evidence="10">Methionyl-tRNA synthetase</fullName>
    </alternativeName>
</protein>
<evidence type="ECO:0000256" key="7">
    <source>
        <dbReference type="ARBA" id="ARBA00022840"/>
    </source>
</evidence>
<dbReference type="Gene3D" id="1.10.730.10">
    <property type="entry name" value="Isoleucyl-tRNA Synthetase, Domain 1"/>
    <property type="match status" value="1"/>
</dbReference>
<evidence type="ECO:0000259" key="15">
    <source>
        <dbReference type="Pfam" id="PF19303"/>
    </source>
</evidence>
<evidence type="ECO:0000256" key="2">
    <source>
        <dbReference type="ARBA" id="ARBA00005594"/>
    </source>
</evidence>
<comment type="subcellular location">
    <subcellularLocation>
        <location evidence="1">Cytoplasm</location>
    </subcellularLocation>
</comment>
<evidence type="ECO:0000256" key="1">
    <source>
        <dbReference type="ARBA" id="ARBA00004496"/>
    </source>
</evidence>
<feature type="region of interest" description="Disordered" evidence="13">
    <location>
        <begin position="1"/>
        <end position="81"/>
    </location>
</feature>
<organism evidence="16 17">
    <name type="scientific">Rotaria magnacalcarata</name>
    <dbReference type="NCBI Taxonomy" id="392030"/>
    <lineage>
        <taxon>Eukaryota</taxon>
        <taxon>Metazoa</taxon>
        <taxon>Spiralia</taxon>
        <taxon>Gnathifera</taxon>
        <taxon>Rotifera</taxon>
        <taxon>Eurotatoria</taxon>
        <taxon>Bdelloidea</taxon>
        <taxon>Philodinida</taxon>
        <taxon>Philodinidae</taxon>
        <taxon>Rotaria</taxon>
    </lineage>
</organism>
<accession>A0A815DIX9</accession>
<dbReference type="CDD" id="cd00814">
    <property type="entry name" value="MetRS_core"/>
    <property type="match status" value="1"/>
</dbReference>
<dbReference type="PANTHER" id="PTHR45765">
    <property type="entry name" value="METHIONINE--TRNA LIGASE"/>
    <property type="match status" value="1"/>
</dbReference>
<keyword evidence="6 12" id="KW-0547">Nucleotide-binding</keyword>
<dbReference type="GO" id="GO:0004825">
    <property type="term" value="F:methionine-tRNA ligase activity"/>
    <property type="evidence" value="ECO:0007669"/>
    <property type="project" value="UniProtKB-EC"/>
</dbReference>
<dbReference type="SUPFAM" id="SSF47323">
    <property type="entry name" value="Anticodon-binding domain of a subclass of class I aminoacyl-tRNA synthetases"/>
    <property type="match status" value="1"/>
</dbReference>
<dbReference type="InterPro" id="IPR033911">
    <property type="entry name" value="MetRS_core"/>
</dbReference>
<dbReference type="NCBIfam" id="TIGR00398">
    <property type="entry name" value="metG"/>
    <property type="match status" value="1"/>
</dbReference>
<dbReference type="EC" id="6.1.1.10" evidence="3"/>
<dbReference type="CDD" id="cd07957">
    <property type="entry name" value="Anticodon_Ia_Met"/>
    <property type="match status" value="1"/>
</dbReference>
<dbReference type="InterPro" id="IPR029038">
    <property type="entry name" value="MetRS_Zn"/>
</dbReference>
<evidence type="ECO:0000256" key="12">
    <source>
        <dbReference type="RuleBase" id="RU363039"/>
    </source>
</evidence>
<evidence type="ECO:0000256" key="3">
    <source>
        <dbReference type="ARBA" id="ARBA00012838"/>
    </source>
</evidence>
<dbReference type="PANTHER" id="PTHR45765:SF1">
    <property type="entry name" value="METHIONINE--TRNA LIGASE, CYTOPLASMIC"/>
    <property type="match status" value="1"/>
</dbReference>
<keyword evidence="8 12" id="KW-0648">Protein biosynthesis</keyword>
<dbReference type="SUPFAM" id="SSF57770">
    <property type="entry name" value="Methionyl-tRNA synthetase (MetRS), Zn-domain"/>
    <property type="match status" value="1"/>
</dbReference>
<dbReference type="InterPro" id="IPR023458">
    <property type="entry name" value="Met-tRNA_ligase_1"/>
</dbReference>
<dbReference type="InterPro" id="IPR009080">
    <property type="entry name" value="tRNAsynth_Ia_anticodon-bd"/>
</dbReference>
<keyword evidence="7 12" id="KW-0067">ATP-binding</keyword>
<dbReference type="OrthoDB" id="5844513at2759"/>
<evidence type="ECO:0000256" key="9">
    <source>
        <dbReference type="ARBA" id="ARBA00023146"/>
    </source>
</evidence>
<keyword evidence="9 12" id="KW-0030">Aminoacyl-tRNA synthetase</keyword>
<keyword evidence="5 12" id="KW-0436">Ligase</keyword>